<evidence type="ECO:0000259" key="3">
    <source>
        <dbReference type="Pfam" id="PF25917"/>
    </source>
</evidence>
<comment type="caution">
    <text evidence="4">The sequence shown here is derived from an EMBL/GenBank/DDBJ whole genome shotgun (WGS) entry which is preliminary data.</text>
</comment>
<evidence type="ECO:0000313" key="4">
    <source>
        <dbReference type="EMBL" id="MBD1546372.1"/>
    </source>
</evidence>
<dbReference type="Proteomes" id="UP000598467">
    <property type="component" value="Unassembled WGS sequence"/>
</dbReference>
<name>A0A926NS38_9HYPH</name>
<dbReference type="Pfam" id="PF25917">
    <property type="entry name" value="BSH_RND"/>
    <property type="match status" value="1"/>
</dbReference>
<sequence length="315" mass="34166">MNSLAQAEEYQVKTRTVTDTKTVYGTVQAAVDVPARARISGTLQDLSVDDGSSVKKGEQIAQIVDEKLNLQRLALDAKIAASKSNVDNYQLEYDRAQKLYERGTIAKSRIDQLETQLIVAQNTLKAAEAEKAVLEQQMTEGKVLAPSSGRVLDVPVTAGSFVMGGEVIATIAQEGFLLRIEVPERHARSMKVGDEVLLGAELVKEGQAAEAGHIVKVYPKISQGRVVADAEVPGLGDFFVGERIQVRIAVGERQAIFIPLEYISTRFGLDFVKLAADNGDTLEIVVELGEHQTVDGKPYVEVLSGLKDGDRLVHP</sequence>
<gene>
    <name evidence="4" type="ORF">HK439_08875</name>
</gene>
<evidence type="ECO:0000256" key="1">
    <source>
        <dbReference type="ARBA" id="ARBA00009477"/>
    </source>
</evidence>
<comment type="similarity">
    <text evidence="1">Belongs to the membrane fusion protein (MFP) (TC 8.A.1) family.</text>
</comment>
<dbReference type="Gene3D" id="2.40.30.170">
    <property type="match status" value="1"/>
</dbReference>
<accession>A0A926NS38</accession>
<dbReference type="GO" id="GO:1990281">
    <property type="term" value="C:efflux pump complex"/>
    <property type="evidence" value="ECO:0007669"/>
    <property type="project" value="TreeGrafter"/>
</dbReference>
<reference evidence="4" key="1">
    <citation type="submission" date="2020-05" db="EMBL/GenBank/DDBJ databases">
        <title>Identification of trans-AT polyketide cluster in two marine bacteria, producers of a novel glutaramide-containing polyketide sesbanimide D and analogs.</title>
        <authorList>
            <person name="Kacar D."/>
            <person name="Rodriguez P."/>
            <person name="Canedo L."/>
            <person name="Gonzalez E."/>
            <person name="Galan B."/>
            <person name="De La Calle F."/>
            <person name="Garcia J.L."/>
        </authorList>
    </citation>
    <scope>NUCLEOTIDE SEQUENCE</scope>
    <source>
        <strain evidence="4">PHM038</strain>
    </source>
</reference>
<keyword evidence="2" id="KW-0175">Coiled coil</keyword>
<dbReference type="EMBL" id="JABFCZ010000008">
    <property type="protein sequence ID" value="MBD1546372.1"/>
    <property type="molecule type" value="Genomic_DNA"/>
</dbReference>
<dbReference type="GO" id="GO:0015562">
    <property type="term" value="F:efflux transmembrane transporter activity"/>
    <property type="evidence" value="ECO:0007669"/>
    <property type="project" value="TreeGrafter"/>
</dbReference>
<dbReference type="NCBIfam" id="TIGR01730">
    <property type="entry name" value="RND_mfp"/>
    <property type="match status" value="1"/>
</dbReference>
<protein>
    <submittedName>
        <fullName evidence="4">Efflux RND transporter periplasmic adaptor subunit</fullName>
    </submittedName>
</protein>
<dbReference type="RefSeq" id="WP_190291041.1">
    <property type="nucleotide sequence ID" value="NZ_JABFCZ010000008.1"/>
</dbReference>
<dbReference type="InterPro" id="IPR058625">
    <property type="entry name" value="MdtA-like_BSH"/>
</dbReference>
<feature type="domain" description="Multidrug resistance protein MdtA-like barrel-sandwich hybrid" evidence="3">
    <location>
        <begin position="35"/>
        <end position="167"/>
    </location>
</feature>
<dbReference type="Gene3D" id="2.40.420.20">
    <property type="match status" value="1"/>
</dbReference>
<dbReference type="SUPFAM" id="SSF111369">
    <property type="entry name" value="HlyD-like secretion proteins"/>
    <property type="match status" value="1"/>
</dbReference>
<evidence type="ECO:0000256" key="2">
    <source>
        <dbReference type="SAM" id="Coils"/>
    </source>
</evidence>
<organism evidence="4 5">
    <name type="scientific">Roseibium aggregatum</name>
    <dbReference type="NCBI Taxonomy" id="187304"/>
    <lineage>
        <taxon>Bacteria</taxon>
        <taxon>Pseudomonadati</taxon>
        <taxon>Pseudomonadota</taxon>
        <taxon>Alphaproteobacteria</taxon>
        <taxon>Hyphomicrobiales</taxon>
        <taxon>Stappiaceae</taxon>
        <taxon>Roseibium</taxon>
    </lineage>
</organism>
<dbReference type="PANTHER" id="PTHR30469">
    <property type="entry name" value="MULTIDRUG RESISTANCE PROTEIN MDTA"/>
    <property type="match status" value="1"/>
</dbReference>
<dbReference type="Gene3D" id="2.40.50.100">
    <property type="match status" value="1"/>
</dbReference>
<proteinExistence type="inferred from homology"/>
<feature type="coiled-coil region" evidence="2">
    <location>
        <begin position="79"/>
        <end position="144"/>
    </location>
</feature>
<evidence type="ECO:0000313" key="5">
    <source>
        <dbReference type="Proteomes" id="UP000598467"/>
    </source>
</evidence>
<dbReference type="PANTHER" id="PTHR30469:SF15">
    <property type="entry name" value="HLYD FAMILY OF SECRETION PROTEINS"/>
    <property type="match status" value="1"/>
</dbReference>
<dbReference type="AlphaFoldDB" id="A0A926NS38"/>
<dbReference type="InterPro" id="IPR006143">
    <property type="entry name" value="RND_pump_MFP"/>
</dbReference>
<dbReference type="Gene3D" id="1.10.287.470">
    <property type="entry name" value="Helix hairpin bin"/>
    <property type="match status" value="1"/>
</dbReference>